<dbReference type="GO" id="GO:0015031">
    <property type="term" value="P:protein transport"/>
    <property type="evidence" value="ECO:0007669"/>
    <property type="project" value="InterPro"/>
</dbReference>
<sequence length="127" mass="13299">MTTHHISSAYASSAAAISHGGISRAEANEIVRNALNEFQNRATEPLVSMLCNGGGSDGWLVALAKALGDKLNAAADKLKHDAAAVNSDNPGQTTQLSAEAQQFSQMMDAFNNVIKTLGEALDGMVRK</sequence>
<comment type="caution">
    <text evidence="1">The sequence shown here is derived from an EMBL/GenBank/DDBJ whole genome shotgun (WGS) entry which is preliminary data.</text>
</comment>
<keyword evidence="2" id="KW-1185">Reference proteome</keyword>
<evidence type="ECO:0000313" key="1">
    <source>
        <dbReference type="EMBL" id="RUL70877.1"/>
    </source>
</evidence>
<dbReference type="EMBL" id="RYYV01000021">
    <property type="protein sequence ID" value="RUL70877.1"/>
    <property type="molecule type" value="Genomic_DNA"/>
</dbReference>
<dbReference type="OrthoDB" id="6024521at2"/>
<protein>
    <submittedName>
        <fullName evidence="1">Uncharacterized protein</fullName>
    </submittedName>
</protein>
<proteinExistence type="predicted"/>
<gene>
    <name evidence="1" type="ORF">EKH80_19805</name>
</gene>
<dbReference type="InterPro" id="IPR037203">
    <property type="entry name" value="T3SS_needle-like_sf"/>
</dbReference>
<dbReference type="RefSeq" id="WP_126686533.1">
    <property type="nucleotide sequence ID" value="NZ_RYYV01000021.1"/>
</dbReference>
<evidence type="ECO:0000313" key="2">
    <source>
        <dbReference type="Proteomes" id="UP000274358"/>
    </source>
</evidence>
<dbReference type="SUPFAM" id="SSF140129">
    <property type="entry name" value="MxiH-like"/>
    <property type="match status" value="1"/>
</dbReference>
<name>A0A432M0X3_9GAMM</name>
<dbReference type="AlphaFoldDB" id="A0A432M0X3"/>
<accession>A0A432M0X3</accession>
<dbReference type="Proteomes" id="UP000274358">
    <property type="component" value="Unassembled WGS sequence"/>
</dbReference>
<organism evidence="1 2">
    <name type="scientific">Dyella choica</name>
    <dbReference type="NCBI Taxonomy" id="1927959"/>
    <lineage>
        <taxon>Bacteria</taxon>
        <taxon>Pseudomonadati</taxon>
        <taxon>Pseudomonadota</taxon>
        <taxon>Gammaproteobacteria</taxon>
        <taxon>Lysobacterales</taxon>
        <taxon>Rhodanobacteraceae</taxon>
        <taxon>Dyella</taxon>
    </lineage>
</organism>
<reference evidence="1 2" key="1">
    <citation type="submission" date="2018-12" db="EMBL/GenBank/DDBJ databases">
        <title>Dyella dinghuensis sp. nov. DHOA06 and Dyella choica sp. nov. 4M-K27, isolated from forest soil.</title>
        <authorList>
            <person name="Qiu L.-H."/>
            <person name="Gao Z.-H."/>
        </authorList>
    </citation>
    <scope>NUCLEOTIDE SEQUENCE [LARGE SCALE GENOMIC DNA]</scope>
    <source>
        <strain evidence="1 2">4M-K27</strain>
    </source>
</reference>